<dbReference type="RefSeq" id="WP_143912710.1">
    <property type="nucleotide sequence ID" value="NZ_VLNT01000004.1"/>
</dbReference>
<feature type="region of interest" description="Disordered" evidence="1">
    <location>
        <begin position="1"/>
        <end position="62"/>
    </location>
</feature>
<comment type="caution">
    <text evidence="3">The sequence shown here is derived from an EMBL/GenBank/DDBJ whole genome shotgun (WGS) entry which is preliminary data.</text>
</comment>
<dbReference type="InterPro" id="IPR036259">
    <property type="entry name" value="MFS_trans_sf"/>
</dbReference>
<keyword evidence="2" id="KW-0472">Membrane</keyword>
<gene>
    <name evidence="3" type="ORF">FNM00_06885</name>
</gene>
<feature type="transmembrane region" description="Helical" evidence="2">
    <location>
        <begin position="161"/>
        <end position="180"/>
    </location>
</feature>
<feature type="transmembrane region" description="Helical" evidence="2">
    <location>
        <begin position="94"/>
        <end position="119"/>
    </location>
</feature>
<proteinExistence type="predicted"/>
<accession>A0A554SD46</accession>
<evidence type="ECO:0000313" key="3">
    <source>
        <dbReference type="EMBL" id="TSD64267.1"/>
    </source>
</evidence>
<feature type="transmembrane region" description="Helical" evidence="2">
    <location>
        <begin position="131"/>
        <end position="154"/>
    </location>
</feature>
<keyword evidence="2" id="KW-1133">Transmembrane helix</keyword>
<sequence length="219" mass="23055">MAEKDDAPRVKKVVVRRVTREQPSPEKPAPEQTRTLTRPRVPRREREEPPRPPRVPLRQRAAAVTRRSAAGARLGIDLLIGEVRALRWPAWPPSVTAAVVGAAAGLLLAALGAVTTWGISGVRGVAGGAGGAGLLLIVLLLVLVVTASAVFLRWIGFRRPWTVPALGMIALLTLVLAFFLGPAGSAWALLLLPLLGAGCFAAADRVLSMAADAPGDDDE</sequence>
<name>A0A554SD46_9ACTN</name>
<dbReference type="EMBL" id="VLNT01000004">
    <property type="protein sequence ID" value="TSD64267.1"/>
    <property type="molecule type" value="Genomic_DNA"/>
</dbReference>
<evidence type="ECO:0000256" key="1">
    <source>
        <dbReference type="SAM" id="MobiDB-lite"/>
    </source>
</evidence>
<protein>
    <submittedName>
        <fullName evidence="3">Uncharacterized protein</fullName>
    </submittedName>
</protein>
<evidence type="ECO:0000313" key="4">
    <source>
        <dbReference type="Proteomes" id="UP000316988"/>
    </source>
</evidence>
<dbReference type="Proteomes" id="UP000316988">
    <property type="component" value="Unassembled WGS sequence"/>
</dbReference>
<evidence type="ECO:0000256" key="2">
    <source>
        <dbReference type="SAM" id="Phobius"/>
    </source>
</evidence>
<feature type="compositionally biased region" description="Basic and acidic residues" evidence="1">
    <location>
        <begin position="42"/>
        <end position="51"/>
    </location>
</feature>
<keyword evidence="2" id="KW-0812">Transmembrane</keyword>
<organism evidence="3 4">
    <name type="scientific">Aeromicrobium piscarium</name>
    <dbReference type="NCBI Taxonomy" id="2590901"/>
    <lineage>
        <taxon>Bacteria</taxon>
        <taxon>Bacillati</taxon>
        <taxon>Actinomycetota</taxon>
        <taxon>Actinomycetes</taxon>
        <taxon>Propionibacteriales</taxon>
        <taxon>Nocardioidaceae</taxon>
        <taxon>Aeromicrobium</taxon>
    </lineage>
</organism>
<dbReference type="SUPFAM" id="SSF103473">
    <property type="entry name" value="MFS general substrate transporter"/>
    <property type="match status" value="1"/>
</dbReference>
<reference evidence="3 4" key="1">
    <citation type="submission" date="2019-07" db="EMBL/GenBank/DDBJ databases">
        <authorList>
            <person name="Zhao L.H."/>
        </authorList>
    </citation>
    <scope>NUCLEOTIDE SEQUENCE [LARGE SCALE GENOMIC DNA]</scope>
    <source>
        <strain evidence="3 4">Co35</strain>
    </source>
</reference>
<dbReference type="AlphaFoldDB" id="A0A554SD46"/>
<keyword evidence="4" id="KW-1185">Reference proteome</keyword>